<name>A0A101NT17_9ACTN</name>
<dbReference type="Pfam" id="PF01522">
    <property type="entry name" value="Polysacc_deac_1"/>
    <property type="match status" value="1"/>
</dbReference>
<keyword evidence="5" id="KW-1185">Reference proteome</keyword>
<dbReference type="GO" id="GO:0005576">
    <property type="term" value="C:extracellular region"/>
    <property type="evidence" value="ECO:0007669"/>
    <property type="project" value="UniProtKB-SubCell"/>
</dbReference>
<comment type="subcellular location">
    <subcellularLocation>
        <location evidence="1">Secreted</location>
    </subcellularLocation>
</comment>
<organism evidence="4 5">
    <name type="scientific">Streptomyces cellostaticus</name>
    <dbReference type="NCBI Taxonomy" id="67285"/>
    <lineage>
        <taxon>Bacteria</taxon>
        <taxon>Bacillati</taxon>
        <taxon>Actinomycetota</taxon>
        <taxon>Actinomycetes</taxon>
        <taxon>Kitasatosporales</taxon>
        <taxon>Streptomycetaceae</taxon>
        <taxon>Streptomyces</taxon>
    </lineage>
</organism>
<comment type="caution">
    <text evidence="4">The sequence shown here is derived from an EMBL/GenBank/DDBJ whole genome shotgun (WGS) entry which is preliminary data.</text>
</comment>
<evidence type="ECO:0000256" key="1">
    <source>
        <dbReference type="ARBA" id="ARBA00004613"/>
    </source>
</evidence>
<dbReference type="Gene3D" id="3.20.20.370">
    <property type="entry name" value="Glycoside hydrolase/deacetylase"/>
    <property type="match status" value="1"/>
</dbReference>
<gene>
    <name evidence="4" type="ORF">AQI88_01995</name>
</gene>
<keyword evidence="2" id="KW-0732">Signal</keyword>
<dbReference type="PANTHER" id="PTHR34216:SF3">
    <property type="entry name" value="POLY-BETA-1,6-N-ACETYL-D-GLUCOSAMINE N-DEACETYLASE"/>
    <property type="match status" value="1"/>
</dbReference>
<reference evidence="4 5" key="1">
    <citation type="submission" date="2015-10" db="EMBL/GenBank/DDBJ databases">
        <title>Draft genome sequence of Streptomyces cellostaticus DSM 40189, type strain for the species Streptomyces cellostaticus.</title>
        <authorList>
            <person name="Ruckert C."/>
            <person name="Winkler A."/>
            <person name="Kalinowski J."/>
            <person name="Kampfer P."/>
            <person name="Glaeser S."/>
        </authorList>
    </citation>
    <scope>NUCLEOTIDE SEQUENCE [LARGE SCALE GENOMIC DNA]</scope>
    <source>
        <strain evidence="4 5">DSM 40189</strain>
    </source>
</reference>
<dbReference type="InterPro" id="IPR011330">
    <property type="entry name" value="Glyco_hydro/deAcase_b/a-brl"/>
</dbReference>
<dbReference type="AlphaFoldDB" id="A0A101NT17"/>
<dbReference type="Proteomes" id="UP000054241">
    <property type="component" value="Unassembled WGS sequence"/>
</dbReference>
<dbReference type="InterPro" id="IPR051398">
    <property type="entry name" value="Polysacch_Deacetylase"/>
</dbReference>
<proteinExistence type="predicted"/>
<evidence type="ECO:0000259" key="3">
    <source>
        <dbReference type="PROSITE" id="PS51677"/>
    </source>
</evidence>
<dbReference type="GO" id="GO:0005975">
    <property type="term" value="P:carbohydrate metabolic process"/>
    <property type="evidence" value="ECO:0007669"/>
    <property type="project" value="InterPro"/>
</dbReference>
<dbReference type="GO" id="GO:0016810">
    <property type="term" value="F:hydrolase activity, acting on carbon-nitrogen (but not peptide) bonds"/>
    <property type="evidence" value="ECO:0007669"/>
    <property type="project" value="InterPro"/>
</dbReference>
<evidence type="ECO:0000313" key="4">
    <source>
        <dbReference type="EMBL" id="KUM98731.1"/>
    </source>
</evidence>
<dbReference type="SUPFAM" id="SSF88713">
    <property type="entry name" value="Glycoside hydrolase/deacetylase"/>
    <property type="match status" value="1"/>
</dbReference>
<dbReference type="PROSITE" id="PS51677">
    <property type="entry name" value="NODB"/>
    <property type="match status" value="1"/>
</dbReference>
<dbReference type="CDD" id="cd10918">
    <property type="entry name" value="CE4_NodB_like_5s_6s"/>
    <property type="match status" value="1"/>
</dbReference>
<dbReference type="PANTHER" id="PTHR34216">
    <property type="match status" value="1"/>
</dbReference>
<evidence type="ECO:0000256" key="2">
    <source>
        <dbReference type="ARBA" id="ARBA00022729"/>
    </source>
</evidence>
<dbReference type="RefSeq" id="WP_066990710.1">
    <property type="nucleotide sequence ID" value="NZ_BNDU01000004.1"/>
</dbReference>
<feature type="domain" description="NodB homology" evidence="3">
    <location>
        <begin position="71"/>
        <end position="249"/>
    </location>
</feature>
<evidence type="ECO:0000313" key="5">
    <source>
        <dbReference type="Proteomes" id="UP000054241"/>
    </source>
</evidence>
<dbReference type="STRING" id="67285.AQI88_01995"/>
<dbReference type="InterPro" id="IPR002509">
    <property type="entry name" value="NODB_dom"/>
</dbReference>
<sequence length="249" mass="27336">MTGLPLAAPALGSAPGWPLVLYFHHVNPLVRHYTALHPDDFRRGLETVLEQVGPAVEPRTVGPGFRPPDAPSVLITFDDGYRDTLTLAAPVLAEFDVRVLLFCTTERLDRAGTTPPRERAALPPRQSYLDWTEAGRLAAAGHVLSAHTRTHPKLTELDPADAEREVHGALHDVAGRTGQPAATFAYPYGLIPALNPVPPTVLGFGTVKSAPEPWPERPLDIRRTYLPVGETDRWSALAAEWREQWYGSR</sequence>
<dbReference type="EMBL" id="LMWL01000003">
    <property type="protein sequence ID" value="KUM98731.1"/>
    <property type="molecule type" value="Genomic_DNA"/>
</dbReference>
<protein>
    <recommendedName>
        <fullName evidence="3">NodB homology domain-containing protein</fullName>
    </recommendedName>
</protein>
<dbReference type="OrthoDB" id="9782872at2"/>
<accession>A0A101NT17</accession>